<organism evidence="1 2">
    <name type="scientific">Pontibacillus yanchengensis Y32</name>
    <dbReference type="NCBI Taxonomy" id="1385514"/>
    <lineage>
        <taxon>Bacteria</taxon>
        <taxon>Bacillati</taxon>
        <taxon>Bacillota</taxon>
        <taxon>Bacilli</taxon>
        <taxon>Bacillales</taxon>
        <taxon>Bacillaceae</taxon>
        <taxon>Pontibacillus</taxon>
    </lineage>
</organism>
<evidence type="ECO:0000313" key="1">
    <source>
        <dbReference type="EMBL" id="KGP72360.1"/>
    </source>
</evidence>
<dbReference type="Proteomes" id="UP000030147">
    <property type="component" value="Unassembled WGS sequence"/>
</dbReference>
<gene>
    <name evidence="1" type="ORF">N782_13000</name>
</gene>
<dbReference type="EMBL" id="AVBF01000032">
    <property type="protein sequence ID" value="KGP72360.1"/>
    <property type="molecule type" value="Genomic_DNA"/>
</dbReference>
<dbReference type="AlphaFoldDB" id="A0A0A2TT02"/>
<protein>
    <submittedName>
        <fullName evidence="1">Uncharacterized protein</fullName>
    </submittedName>
</protein>
<sequence>MTKKVNDKQKIEQVLTMVEGLNVKETQSEGTFEKMKSSDTYMFVFSEGENQYGKAPFAFYVLDNGTFIFPYKDFNSPKENLITIEKHDGLLKEIKNLFNISY</sequence>
<proteinExistence type="predicted"/>
<dbReference type="STRING" id="1385514.N782_13000"/>
<reference evidence="1 2" key="1">
    <citation type="journal article" date="2015" name="Stand. Genomic Sci.">
        <title>High quality draft genome sequence of the moderately halophilic bacterium Pontibacillus yanchengensis Y32(T) and comparison among Pontibacillus genomes.</title>
        <authorList>
            <person name="Huang J."/>
            <person name="Qiao Z.X."/>
            <person name="Tang J.W."/>
            <person name="Wang G."/>
        </authorList>
    </citation>
    <scope>NUCLEOTIDE SEQUENCE [LARGE SCALE GENOMIC DNA]</scope>
    <source>
        <strain evidence="1 2">Y32</strain>
    </source>
</reference>
<keyword evidence="2" id="KW-1185">Reference proteome</keyword>
<evidence type="ECO:0000313" key="2">
    <source>
        <dbReference type="Proteomes" id="UP000030147"/>
    </source>
</evidence>
<name>A0A0A2TT02_9BACI</name>
<dbReference type="RefSeq" id="WP_036820269.1">
    <property type="nucleotide sequence ID" value="NZ_AVBF01000032.1"/>
</dbReference>
<comment type="caution">
    <text evidence="1">The sequence shown here is derived from an EMBL/GenBank/DDBJ whole genome shotgun (WGS) entry which is preliminary data.</text>
</comment>
<dbReference type="eggNOG" id="ENOG50338X5">
    <property type="taxonomic scope" value="Bacteria"/>
</dbReference>
<accession>A0A0A2TT02</accession>